<evidence type="ECO:0000313" key="4">
    <source>
        <dbReference type="EMBL" id="NNU60545.1"/>
    </source>
</evidence>
<reference evidence="4 5" key="1">
    <citation type="submission" date="2020-05" db="EMBL/GenBank/DDBJ databases">
        <title>Draft Genome Sequence of Ochrobactrum soli Isolated from Stable Fly Gut.</title>
        <authorList>
            <person name="Pileggi M.T."/>
            <person name="Vazhakkala L.J."/>
            <person name="Wong C.N."/>
        </authorList>
    </citation>
    <scope>NUCLEOTIDE SEQUENCE [LARGE SCALE GENOMIC DNA]</scope>
    <source>
        <strain evidence="4 5">MTP-C0764</strain>
    </source>
</reference>
<sequence length="395" mass="44373">MEMHLASTPFGSRPMTAALLAAQRNARQMPQDLAVDKWQMHRWLCEAKTIYGLNDRSLAVLSALLSFHPDNHLKANEGLIVFPSNKQLALRAHGMADATLRRHLGALVDAGFITRQDSPNGKRYARRAKGGELQIAFGFSLAPLLLRAEELETSAEQVRAEKAALREQRERLTLLRRDIAKLIEFAMTENLSGDWSAINQRFRAIVDTIPRRAERDELALLVAAMETLSVEINKLLNIQQNIENLSGNESQNERQQIESNPDSYFEKDSVSQIDQRRMITDKAQPEPTVSLDMVLRACPEIEAYSSSPIRQWHGLMNAAETVRSFIGIDAKLYDLAKKTLGNYNTAIAIAYILQRYDQIRSAGGYLRILTEKAADSGFSIKPMMLAALNAQRRAQ</sequence>
<dbReference type="InterPro" id="IPR021760">
    <property type="entry name" value="RepC_C"/>
</dbReference>
<comment type="caution">
    <text evidence="4">The sequence shown here is derived from an EMBL/GenBank/DDBJ whole genome shotgun (WGS) entry which is preliminary data.</text>
</comment>
<dbReference type="Proteomes" id="UP000574931">
    <property type="component" value="Unassembled WGS sequence"/>
</dbReference>
<dbReference type="InterPro" id="IPR036390">
    <property type="entry name" value="WH_DNA-bd_sf"/>
</dbReference>
<keyword evidence="5" id="KW-1185">Reference proteome</keyword>
<evidence type="ECO:0000259" key="3">
    <source>
        <dbReference type="Pfam" id="PF11800"/>
    </source>
</evidence>
<evidence type="ECO:0000256" key="1">
    <source>
        <dbReference type="SAM" id="Coils"/>
    </source>
</evidence>
<evidence type="ECO:0000259" key="2">
    <source>
        <dbReference type="Pfam" id="PF03428"/>
    </source>
</evidence>
<feature type="domain" description="Plasmid replication protein C N-terminal" evidence="2">
    <location>
        <begin position="13"/>
        <end position="186"/>
    </location>
</feature>
<name>A0A849KG09_9HYPH</name>
<dbReference type="NCBIfam" id="NF010396">
    <property type="entry name" value="PRK13824.1"/>
    <property type="match status" value="1"/>
</dbReference>
<dbReference type="RefSeq" id="WP_121538406.1">
    <property type="nucleotide sequence ID" value="NZ_JABFCY010000005.1"/>
</dbReference>
<accession>A0A849KG09</accession>
<gene>
    <name evidence="4" type="ORF">HKX02_09765</name>
</gene>
<feature type="coiled-coil region" evidence="1">
    <location>
        <begin position="148"/>
        <end position="178"/>
    </location>
</feature>
<evidence type="ECO:0000313" key="5">
    <source>
        <dbReference type="Proteomes" id="UP000574931"/>
    </source>
</evidence>
<feature type="domain" description="Plasmid replication protein C C-terminal" evidence="3">
    <location>
        <begin position="290"/>
        <end position="389"/>
    </location>
</feature>
<protein>
    <submittedName>
        <fullName evidence="4">Replication initiation protein RepC</fullName>
    </submittedName>
</protein>
<dbReference type="Pfam" id="PF03428">
    <property type="entry name" value="RP-C"/>
    <property type="match status" value="1"/>
</dbReference>
<dbReference type="InterPro" id="IPR005090">
    <property type="entry name" value="RepC_N"/>
</dbReference>
<organism evidence="4 5">
    <name type="scientific">Ochrobactrum soli</name>
    <dbReference type="NCBI Taxonomy" id="2448455"/>
    <lineage>
        <taxon>Bacteria</taxon>
        <taxon>Pseudomonadati</taxon>
        <taxon>Pseudomonadota</taxon>
        <taxon>Alphaproteobacteria</taxon>
        <taxon>Hyphomicrobiales</taxon>
        <taxon>Brucellaceae</taxon>
        <taxon>Brucella/Ochrobactrum group</taxon>
        <taxon>Ochrobactrum</taxon>
    </lineage>
</organism>
<dbReference type="InterPro" id="IPR047611">
    <property type="entry name" value="RepABC_RepC"/>
</dbReference>
<dbReference type="InterPro" id="IPR036388">
    <property type="entry name" value="WH-like_DNA-bd_sf"/>
</dbReference>
<dbReference type="EMBL" id="JABFCY010000005">
    <property type="protein sequence ID" value="NNU60545.1"/>
    <property type="molecule type" value="Genomic_DNA"/>
</dbReference>
<proteinExistence type="predicted"/>
<dbReference type="AlphaFoldDB" id="A0A849KG09"/>
<dbReference type="NCBIfam" id="NF040974">
    <property type="entry name" value="RepABC_RepC"/>
    <property type="match status" value="1"/>
</dbReference>
<dbReference type="SUPFAM" id="SSF46785">
    <property type="entry name" value="Winged helix' DNA-binding domain"/>
    <property type="match status" value="1"/>
</dbReference>
<dbReference type="Gene3D" id="1.10.10.10">
    <property type="entry name" value="Winged helix-like DNA-binding domain superfamily/Winged helix DNA-binding domain"/>
    <property type="match status" value="1"/>
</dbReference>
<dbReference type="Pfam" id="PF11800">
    <property type="entry name" value="RP-C_C"/>
    <property type="match status" value="1"/>
</dbReference>
<keyword evidence="1" id="KW-0175">Coiled coil</keyword>